<dbReference type="EC" id="1.5.5.2" evidence="5"/>
<evidence type="ECO:0000313" key="10">
    <source>
        <dbReference type="EMBL" id="QKG70614.1"/>
    </source>
</evidence>
<gene>
    <name evidence="10" type="primary">putA</name>
    <name evidence="10" type="ORF">HQR01_04090</name>
</gene>
<dbReference type="GO" id="GO:0003677">
    <property type="term" value="F:DNA binding"/>
    <property type="evidence" value="ECO:0007669"/>
    <property type="project" value="UniProtKB-KW"/>
</dbReference>
<evidence type="ECO:0000256" key="6">
    <source>
        <dbReference type="PIRSR" id="PIRSR000197-1"/>
    </source>
</evidence>
<dbReference type="EMBL" id="CP053921">
    <property type="protein sequence ID" value="QKG70614.1"/>
    <property type="molecule type" value="Genomic_DNA"/>
</dbReference>
<dbReference type="Proteomes" id="UP000504693">
    <property type="component" value="Chromosome"/>
</dbReference>
<comment type="catalytic activity">
    <reaction evidence="5">
        <text>L-proline + a quinone = (S)-1-pyrroline-5-carboxylate + a quinol + H(+)</text>
        <dbReference type="Rhea" id="RHEA:23784"/>
        <dbReference type="ChEBI" id="CHEBI:15378"/>
        <dbReference type="ChEBI" id="CHEBI:17388"/>
        <dbReference type="ChEBI" id="CHEBI:24646"/>
        <dbReference type="ChEBI" id="CHEBI:60039"/>
        <dbReference type="ChEBI" id="CHEBI:132124"/>
        <dbReference type="EC" id="1.5.5.2"/>
    </reaction>
</comment>
<dbReference type="NCBIfam" id="NF008869">
    <property type="entry name" value="PRK11904.1"/>
    <property type="match status" value="1"/>
</dbReference>
<keyword evidence="5" id="KW-0805">Transcription regulation</keyword>
<keyword evidence="5" id="KW-0274">FAD</keyword>
<dbReference type="InterPro" id="IPR016160">
    <property type="entry name" value="Ald_DH_CS_CYS"/>
</dbReference>
<dbReference type="InterPro" id="IPR002872">
    <property type="entry name" value="Proline_DH_dom"/>
</dbReference>
<dbReference type="GO" id="GO:0004657">
    <property type="term" value="F:proline dehydrogenase activity"/>
    <property type="evidence" value="ECO:0007669"/>
    <property type="project" value="UniProtKB-UniRule"/>
</dbReference>
<feature type="domain" description="Proline dehydrogenase" evidence="8">
    <location>
        <begin position="186"/>
        <end position="498"/>
    </location>
</feature>
<dbReference type="UniPathway" id="UPA00261">
    <property type="reaction ID" value="UER00373"/>
</dbReference>
<evidence type="ECO:0000259" key="9">
    <source>
        <dbReference type="Pfam" id="PF14850"/>
    </source>
</evidence>
<dbReference type="Pfam" id="PF14850">
    <property type="entry name" value="Pro_dh-DNA_bdg"/>
    <property type="match status" value="1"/>
</dbReference>
<dbReference type="GO" id="GO:0003700">
    <property type="term" value="F:DNA-binding transcription factor activity"/>
    <property type="evidence" value="ECO:0007669"/>
    <property type="project" value="InterPro"/>
</dbReference>
<comment type="cofactor">
    <cofactor evidence="5">
        <name>FAD</name>
        <dbReference type="ChEBI" id="CHEBI:57692"/>
    </cofactor>
</comment>
<dbReference type="InterPro" id="IPR016161">
    <property type="entry name" value="Ald_DH/histidinol_DH"/>
</dbReference>
<comment type="similarity">
    <text evidence="5">In the N-terminal section; belongs to the proline dehydrogenase family.</text>
</comment>
<dbReference type="InterPro" id="IPR016162">
    <property type="entry name" value="Ald_DH_N"/>
</dbReference>
<feature type="domain" description="Proline dehydrogenase PutA" evidence="9">
    <location>
        <begin position="64"/>
        <end position="177"/>
    </location>
</feature>
<dbReference type="Gene3D" id="3.40.605.10">
    <property type="entry name" value="Aldehyde Dehydrogenase, Chain A, domain 1"/>
    <property type="match status" value="1"/>
</dbReference>
<dbReference type="GO" id="GO:0010133">
    <property type="term" value="P:L-proline catabolic process to L-glutamate"/>
    <property type="evidence" value="ECO:0007669"/>
    <property type="project" value="UniProtKB-UniRule"/>
</dbReference>
<dbReference type="PROSITE" id="PS00070">
    <property type="entry name" value="ALDEHYDE_DEHYDR_CYS"/>
    <property type="match status" value="1"/>
</dbReference>
<comment type="pathway">
    <text evidence="5">Amino-acid degradation; L-proline degradation into L-glutamate; L-glutamate from L-proline: step 1/2.</text>
</comment>
<keyword evidence="3 5" id="KW-0520">NAD</keyword>
<evidence type="ECO:0000256" key="1">
    <source>
        <dbReference type="ARBA" id="ARBA00004786"/>
    </source>
</evidence>
<dbReference type="InterPro" id="IPR016163">
    <property type="entry name" value="Ald_DH_C"/>
</dbReference>
<dbReference type="KEGG" id="emv:HQR01_04090"/>
<dbReference type="InterPro" id="IPR025703">
    <property type="entry name" value="Bifunct_PutA"/>
</dbReference>
<keyword evidence="5" id="KW-0642">Proline metabolism</keyword>
<sequence>MATHTTVPKPISRQDVRAAYRAEEDAIVAERMAQASRASQLSGEAARLAGRLIEGARARKASGLDAFLQQYGLATEEGIALMCLAEALLRVPDAATADALIRDKIGDIDWADHLGESSSTFVNAATFSLMLTGEVLERPEEAQKGLGKTLKRTVNRLGEPVIRKATLQAMKILGGQFVFGRTIDEALKRAAPERVKGLTHSFDMLGEAAMTYADAERYRQSYERAITRLAKEASGKVETSPGISVKLSALHPKYSFLHAERAVADLVPMIRDLAAHARDANIHFTIDAEEAERLELSMDIIEALAADDSLFTRADGSQWTGFGLAIQAYQKRGVPLCDWIARLARKHDRRFFVRLVKGAYWDTEIKLSQVGGYSDFPVFTRKLATDVSYLACAERLLAADDVIYPAFATHNAYTIGAIKALAGAHLASSSEAVGQPKKFEFQRLHGMGEDVYGALAAAEGNARTNVRIYAPVGTHKDLLAYLVRRLLENGANSSFVNRMADADVPVSELVTDPVGDLAAMVPYRNPAIPLPRDILPNRVNSAGVDLADPTVREPLLKRLAALEARQWHAEPTCVSDAEGETAPITKPHDLSQTVGTRRDALAEEVAEAIARAEAIQPGWDALGGEKRALLLEAAADLFEDHTDEILSLCQREAGKTLVDAVLELREAVDFLRYYAGEARRLFSAPIPLPGPTGEENRLTLAGRGVFATISPWNFPLAIFIGPAAAALAAGNTVVAKPAEQTPLIAALAVRLCHEAGIPEDVFQLITGAGEVGAMITSDPRIAGVAFTGSTQTAQAINRSLAARDAPIATFIAETGGQNAMIVDSTALPEQVTRDVVASAFQSAGQRCSALRVLYLQDDVADGMLEMIRGAFEALSIGDPEDLATDVGPVIDPDAQAALERHVARREQSGRTIWRRDLDPALASGCFVAPTIIEMDSILDLKRENFGPVLHVVRFKAEDLPQVVRDINATGYGLTLGLHSRLEATREYVERHARVGNFYVNRNQIGAVVESQPFGGEGLSGTGPKAGGPHYVLRFATERVVCIDTTAAGGNATLLAS</sequence>
<dbReference type="Pfam" id="PF01619">
    <property type="entry name" value="Pro_dh"/>
    <property type="match status" value="1"/>
</dbReference>
<keyword evidence="5" id="KW-0285">Flavoprotein</keyword>
<dbReference type="InterPro" id="IPR015590">
    <property type="entry name" value="Aldehyde_DH_dom"/>
</dbReference>
<evidence type="ECO:0000259" key="8">
    <source>
        <dbReference type="Pfam" id="PF01619"/>
    </source>
</evidence>
<evidence type="ECO:0000256" key="4">
    <source>
        <dbReference type="ARBA" id="ARBA00048142"/>
    </source>
</evidence>
<keyword evidence="11" id="KW-1185">Reference proteome</keyword>
<dbReference type="CDD" id="cd07125">
    <property type="entry name" value="ALDH_PutA-P5CDH"/>
    <property type="match status" value="1"/>
</dbReference>
<reference evidence="10 11" key="1">
    <citation type="submission" date="2020-05" db="EMBL/GenBank/DDBJ databases">
        <title>Erythrobacter mangrovi sp. nov., isolated from rhizosphere soil of mangrove plant (Kandelia candel).</title>
        <authorList>
            <person name="Ye Y.H."/>
        </authorList>
    </citation>
    <scope>NUCLEOTIDE SEQUENCE [LARGE SCALE GENOMIC DNA]</scope>
    <source>
        <strain evidence="10 11">EB310</strain>
    </source>
</reference>
<organism evidence="10 11">
    <name type="scientific">Erythrobacter mangrovi</name>
    <dbReference type="NCBI Taxonomy" id="2739433"/>
    <lineage>
        <taxon>Bacteria</taxon>
        <taxon>Pseudomonadati</taxon>
        <taxon>Pseudomonadota</taxon>
        <taxon>Alphaproteobacteria</taxon>
        <taxon>Sphingomonadales</taxon>
        <taxon>Erythrobacteraceae</taxon>
        <taxon>Erythrobacter/Porphyrobacter group</taxon>
        <taxon>Erythrobacter</taxon>
    </lineage>
</organism>
<dbReference type="EC" id="1.2.1.88" evidence="5"/>
<evidence type="ECO:0000256" key="3">
    <source>
        <dbReference type="ARBA" id="ARBA00023027"/>
    </source>
</evidence>
<keyword evidence="2 5" id="KW-0560">Oxidoreductase</keyword>
<dbReference type="SUPFAM" id="SSF53720">
    <property type="entry name" value="ALDH-like"/>
    <property type="match status" value="1"/>
</dbReference>
<dbReference type="InterPro" id="IPR050485">
    <property type="entry name" value="Proline_metab_enzyme"/>
</dbReference>
<dbReference type="GO" id="GO:0009898">
    <property type="term" value="C:cytoplasmic side of plasma membrane"/>
    <property type="evidence" value="ECO:0007669"/>
    <property type="project" value="TreeGrafter"/>
</dbReference>
<keyword evidence="5" id="KW-0678">Repressor</keyword>
<evidence type="ECO:0000256" key="2">
    <source>
        <dbReference type="ARBA" id="ARBA00023002"/>
    </source>
</evidence>
<dbReference type="SUPFAM" id="SSF51730">
    <property type="entry name" value="FAD-linked oxidoreductase"/>
    <property type="match status" value="1"/>
</dbReference>
<dbReference type="InterPro" id="IPR024089">
    <property type="entry name" value="PRODH_PutA_dom_I/II"/>
</dbReference>
<dbReference type="InterPro" id="IPR024082">
    <property type="entry name" value="PRODH_PutA_dom_II"/>
</dbReference>
<comment type="catalytic activity">
    <reaction evidence="4 5">
        <text>L-glutamate 5-semialdehyde + NAD(+) + H2O = L-glutamate + NADH + 2 H(+)</text>
        <dbReference type="Rhea" id="RHEA:30235"/>
        <dbReference type="ChEBI" id="CHEBI:15377"/>
        <dbReference type="ChEBI" id="CHEBI:15378"/>
        <dbReference type="ChEBI" id="CHEBI:29985"/>
        <dbReference type="ChEBI" id="CHEBI:57540"/>
        <dbReference type="ChEBI" id="CHEBI:57945"/>
        <dbReference type="ChEBI" id="CHEBI:58066"/>
        <dbReference type="EC" id="1.2.1.88"/>
    </reaction>
</comment>
<dbReference type="GO" id="GO:0003842">
    <property type="term" value="F:L-glutamate gamma-semialdehyde dehydrogenase activity"/>
    <property type="evidence" value="ECO:0007669"/>
    <property type="project" value="UniProtKB-UniRule"/>
</dbReference>
<feature type="active site" evidence="6">
    <location>
        <position position="813"/>
    </location>
</feature>
<dbReference type="FunFam" id="1.20.5.460:FF:000001">
    <property type="entry name" value="Bifunctional protein PutA"/>
    <property type="match status" value="1"/>
</dbReference>
<keyword evidence="5" id="KW-0238">DNA-binding</keyword>
<evidence type="ECO:0000259" key="7">
    <source>
        <dbReference type="Pfam" id="PF00171"/>
    </source>
</evidence>
<protein>
    <recommendedName>
        <fullName evidence="5">Bifunctional protein PutA</fullName>
    </recommendedName>
    <domain>
        <recommendedName>
            <fullName evidence="5">Proline dehydrogenase</fullName>
            <ecNumber evidence="5">1.5.5.2</ecNumber>
        </recommendedName>
        <alternativeName>
            <fullName evidence="5">Proline oxidase</fullName>
        </alternativeName>
    </domain>
    <domain>
        <recommendedName>
            <fullName evidence="5">Delta-1-pyrroline-5-carboxylate dehydrogenase</fullName>
            <shortName evidence="5">P5C dehydrogenase</shortName>
            <ecNumber evidence="5">1.2.1.88</ecNumber>
        </recommendedName>
        <alternativeName>
            <fullName evidence="5">L-glutamate gamma-semialdehyde dehydrogenase</fullName>
        </alternativeName>
    </domain>
</protein>
<name>A0A7D3XNV7_9SPHN</name>
<evidence type="ECO:0000256" key="5">
    <source>
        <dbReference type="PIRNR" id="PIRNR000197"/>
    </source>
</evidence>
<dbReference type="Gene3D" id="3.40.309.10">
    <property type="entry name" value="Aldehyde Dehydrogenase, Chain A, domain 2"/>
    <property type="match status" value="1"/>
</dbReference>
<dbReference type="SUPFAM" id="SSF81935">
    <property type="entry name" value="N-terminal domain of bifunctional PutA protein"/>
    <property type="match status" value="1"/>
</dbReference>
<comment type="pathway">
    <text evidence="1 5">Amino-acid degradation; L-proline degradation into L-glutamate; L-glutamate from L-proline: step 2/2.</text>
</comment>
<dbReference type="Gene3D" id="3.20.20.220">
    <property type="match status" value="1"/>
</dbReference>
<comment type="function">
    <text evidence="5">Oxidizes proline to glutamate for use as a carbon and nitrogen source.</text>
</comment>
<dbReference type="NCBIfam" id="TIGR01238">
    <property type="entry name" value="D1pyr5carbox3"/>
    <property type="match status" value="1"/>
</dbReference>
<proteinExistence type="inferred from homology"/>
<dbReference type="AlphaFoldDB" id="A0A7D3XNV7"/>
<feature type="domain" description="Aldehyde dehydrogenase" evidence="7">
    <location>
        <begin position="577"/>
        <end position="1036"/>
    </location>
</feature>
<evidence type="ECO:0000313" key="11">
    <source>
        <dbReference type="Proteomes" id="UP000504693"/>
    </source>
</evidence>
<dbReference type="FunFam" id="3.40.309.10:FF:000005">
    <property type="entry name" value="1-pyrroline-5-carboxylate dehydrogenase 1"/>
    <property type="match status" value="1"/>
</dbReference>
<feature type="active site" evidence="6">
    <location>
        <position position="847"/>
    </location>
</feature>
<dbReference type="PANTHER" id="PTHR42862">
    <property type="entry name" value="DELTA-1-PYRROLINE-5-CARBOXYLATE DEHYDROGENASE 1, ISOFORM A-RELATED"/>
    <property type="match status" value="1"/>
</dbReference>
<dbReference type="InterPro" id="IPR029041">
    <property type="entry name" value="FAD-linked_oxidoreductase-like"/>
</dbReference>
<dbReference type="PANTHER" id="PTHR42862:SF1">
    <property type="entry name" value="DELTA-1-PYRROLINE-5-CARBOXYLATE DEHYDROGENASE 2, ISOFORM A-RELATED"/>
    <property type="match status" value="1"/>
</dbReference>
<accession>A0A7D3XNV7</accession>
<keyword evidence="5" id="KW-0804">Transcription</keyword>
<dbReference type="InterPro" id="IPR005933">
    <property type="entry name" value="PutA_C"/>
</dbReference>
<dbReference type="PIRSF" id="PIRSF000197">
    <property type="entry name" value="Bifunct_PutA"/>
    <property type="match status" value="1"/>
</dbReference>
<dbReference type="RefSeq" id="WP_173212802.1">
    <property type="nucleotide sequence ID" value="NZ_CP053921.1"/>
</dbReference>
<dbReference type="Gene3D" id="1.20.5.460">
    <property type="entry name" value="Single helix bin"/>
    <property type="match status" value="1"/>
</dbReference>
<comment type="similarity">
    <text evidence="5">In the C-terminal section; belongs to the aldehyde dehydrogenase family.</text>
</comment>
<dbReference type="Pfam" id="PF00171">
    <property type="entry name" value="Aldedh"/>
    <property type="match status" value="1"/>
</dbReference>